<reference evidence="10" key="1">
    <citation type="submission" date="2016-06" db="EMBL/GenBank/DDBJ databases">
        <authorList>
            <person name="Toshchakov V.S."/>
        </authorList>
    </citation>
    <scope>NUCLEOTIDE SEQUENCE [LARGE SCALE GENOMIC DNA]</scope>
    <source>
        <strain>PM4 (JCM 30641</strain>
        <strain evidence="10">\VKM B-2940)</strain>
    </source>
</reference>
<dbReference type="PANTHER" id="PTHR43386">
    <property type="entry name" value="OLIGOPEPTIDE TRANSPORT SYSTEM PERMEASE PROTEIN APPC"/>
    <property type="match status" value="1"/>
</dbReference>
<evidence type="ECO:0000256" key="4">
    <source>
        <dbReference type="ARBA" id="ARBA00022692"/>
    </source>
</evidence>
<evidence type="ECO:0000256" key="3">
    <source>
        <dbReference type="ARBA" id="ARBA00022475"/>
    </source>
</evidence>
<keyword evidence="2 7" id="KW-0813">Transport</keyword>
<dbReference type="GO" id="GO:0055085">
    <property type="term" value="P:transmembrane transport"/>
    <property type="evidence" value="ECO:0007669"/>
    <property type="project" value="InterPro"/>
</dbReference>
<dbReference type="PROSITE" id="PS50928">
    <property type="entry name" value="ABC_TM1"/>
    <property type="match status" value="1"/>
</dbReference>
<keyword evidence="10" id="KW-1185">Reference proteome</keyword>
<keyword evidence="5 7" id="KW-1133">Transmembrane helix</keyword>
<protein>
    <submittedName>
        <fullName evidence="9">PepT family ABC transporter permease</fullName>
    </submittedName>
</protein>
<proteinExistence type="inferred from homology"/>
<dbReference type="Gene3D" id="1.10.3720.10">
    <property type="entry name" value="MetI-like"/>
    <property type="match status" value="1"/>
</dbReference>
<dbReference type="Proteomes" id="UP000187822">
    <property type="component" value="Chromosome I"/>
</dbReference>
<evidence type="ECO:0000256" key="2">
    <source>
        <dbReference type="ARBA" id="ARBA00022448"/>
    </source>
</evidence>
<dbReference type="InterPro" id="IPR035906">
    <property type="entry name" value="MetI-like_sf"/>
</dbReference>
<dbReference type="STRING" id="1673428.CPM_0125"/>
<comment type="similarity">
    <text evidence="7">Belongs to the binding-protein-dependent transport system permease family.</text>
</comment>
<accession>A0A1R4A4Z5</accession>
<dbReference type="InterPro" id="IPR000515">
    <property type="entry name" value="MetI-like"/>
</dbReference>
<feature type="transmembrane region" description="Helical" evidence="7">
    <location>
        <begin position="211"/>
        <end position="233"/>
    </location>
</feature>
<dbReference type="GO" id="GO:0005886">
    <property type="term" value="C:plasma membrane"/>
    <property type="evidence" value="ECO:0007669"/>
    <property type="project" value="UniProtKB-SubCell"/>
</dbReference>
<evidence type="ECO:0000256" key="1">
    <source>
        <dbReference type="ARBA" id="ARBA00004651"/>
    </source>
</evidence>
<feature type="transmembrane region" description="Helical" evidence="7">
    <location>
        <begin position="263"/>
        <end position="286"/>
    </location>
</feature>
<dbReference type="CDD" id="cd06261">
    <property type="entry name" value="TM_PBP2"/>
    <property type="match status" value="1"/>
</dbReference>
<dbReference type="SUPFAM" id="SSF161098">
    <property type="entry name" value="MetI-like"/>
    <property type="match status" value="1"/>
</dbReference>
<keyword evidence="6 7" id="KW-0472">Membrane</keyword>
<evidence type="ECO:0000256" key="6">
    <source>
        <dbReference type="ARBA" id="ARBA00023136"/>
    </source>
</evidence>
<evidence type="ECO:0000256" key="5">
    <source>
        <dbReference type="ARBA" id="ARBA00022989"/>
    </source>
</evidence>
<feature type="transmembrane region" description="Helical" evidence="7">
    <location>
        <begin position="100"/>
        <end position="125"/>
    </location>
</feature>
<evidence type="ECO:0000313" key="9">
    <source>
        <dbReference type="EMBL" id="SJK84020.1"/>
    </source>
</evidence>
<name>A0A1R4A4Z5_9ARCH</name>
<gene>
    <name evidence="9" type="ORF">CPM_0125</name>
</gene>
<evidence type="ECO:0000259" key="8">
    <source>
        <dbReference type="PROSITE" id="PS50928"/>
    </source>
</evidence>
<keyword evidence="4 7" id="KW-0812">Transmembrane</keyword>
<dbReference type="AlphaFoldDB" id="A0A1R4A4Z5"/>
<dbReference type="PANTHER" id="PTHR43386:SF1">
    <property type="entry name" value="D,D-DIPEPTIDE TRANSPORT SYSTEM PERMEASE PROTEIN DDPC-RELATED"/>
    <property type="match status" value="1"/>
</dbReference>
<feature type="transmembrane region" description="Helical" evidence="7">
    <location>
        <begin position="137"/>
        <end position="154"/>
    </location>
</feature>
<dbReference type="EMBL" id="LT719092">
    <property type="protein sequence ID" value="SJK84020.1"/>
    <property type="molecule type" value="Genomic_DNA"/>
</dbReference>
<organism evidence="9 10">
    <name type="scientific">Cuniculiplasma divulgatum</name>
    <dbReference type="NCBI Taxonomy" id="1673428"/>
    <lineage>
        <taxon>Archaea</taxon>
        <taxon>Methanobacteriati</taxon>
        <taxon>Thermoplasmatota</taxon>
        <taxon>Thermoplasmata</taxon>
        <taxon>Thermoplasmatales</taxon>
        <taxon>Cuniculiplasmataceae</taxon>
        <taxon>Cuniculiplasma</taxon>
    </lineage>
</organism>
<dbReference type="InterPro" id="IPR050366">
    <property type="entry name" value="BP-dependent_transpt_permease"/>
</dbReference>
<sequence length="296" mass="32502">MKNLMIENKINGKIKATLKSLRKENGILSLLFHDNYFKIGFIILAFFAILALISFFYLPYNPIASTGPLWSPPSLSHPFGTSASGQDLFSQWMYGSQPTLFVAFLSAAIAALFGVVVGLSAGYFARADEPLMRFADIFLILPILPLLIVISTFVRPTNFTASVIIGVLSWPWMARTVRSTALSIKQSPFIEVAIMSGTPNRYIIKDIFSHTLPLIISISIFSATGGILFLAYMDYLGVGPITSYAWGTTLFYAQTSNALYVGAWWWIVPSGLSIGILAMGLSLMGYSLENAYRGVT</sequence>
<feature type="transmembrane region" description="Helical" evidence="7">
    <location>
        <begin position="39"/>
        <end position="60"/>
    </location>
</feature>
<evidence type="ECO:0000313" key="10">
    <source>
        <dbReference type="Proteomes" id="UP000187822"/>
    </source>
</evidence>
<dbReference type="KEGG" id="cdiv:CPM_0125"/>
<comment type="subcellular location">
    <subcellularLocation>
        <location evidence="1 7">Cell membrane</location>
        <topology evidence="1 7">Multi-pass membrane protein</topology>
    </subcellularLocation>
</comment>
<keyword evidence="3" id="KW-1003">Cell membrane</keyword>
<evidence type="ECO:0000256" key="7">
    <source>
        <dbReference type="RuleBase" id="RU363032"/>
    </source>
</evidence>
<dbReference type="Pfam" id="PF00528">
    <property type="entry name" value="BPD_transp_1"/>
    <property type="match status" value="1"/>
</dbReference>
<feature type="domain" description="ABC transmembrane type-1" evidence="8">
    <location>
        <begin position="100"/>
        <end position="285"/>
    </location>
</feature>